<dbReference type="Proteomes" id="UP001497535">
    <property type="component" value="Unassembled WGS sequence"/>
</dbReference>
<sequence>MRSQCAKSCAVCSSSGEVSDANKNEKEDKEKKENNTKENCGKKDHDGQVFGSELKKPSKFLIF</sequence>
<name>A0ACB0XYY2_MELEN</name>
<evidence type="ECO:0000313" key="2">
    <source>
        <dbReference type="Proteomes" id="UP001497535"/>
    </source>
</evidence>
<accession>A0ACB0XYY2</accession>
<dbReference type="EMBL" id="CAVMJV010000004">
    <property type="protein sequence ID" value="CAK5023662.1"/>
    <property type="molecule type" value="Genomic_DNA"/>
</dbReference>
<comment type="caution">
    <text evidence="1">The sequence shown here is derived from an EMBL/GenBank/DDBJ whole genome shotgun (WGS) entry which is preliminary data.</text>
</comment>
<gene>
    <name evidence="1" type="ORF">MENTE1834_LOCUS5256</name>
</gene>
<evidence type="ECO:0000313" key="1">
    <source>
        <dbReference type="EMBL" id="CAK5023662.1"/>
    </source>
</evidence>
<reference evidence="1" key="1">
    <citation type="submission" date="2023-11" db="EMBL/GenBank/DDBJ databases">
        <authorList>
            <person name="Poullet M."/>
        </authorList>
    </citation>
    <scope>NUCLEOTIDE SEQUENCE</scope>
    <source>
        <strain evidence="1">E1834</strain>
    </source>
</reference>
<organism evidence="1 2">
    <name type="scientific">Meloidogyne enterolobii</name>
    <name type="common">Root-knot nematode worm</name>
    <name type="synonym">Meloidogyne mayaguensis</name>
    <dbReference type="NCBI Taxonomy" id="390850"/>
    <lineage>
        <taxon>Eukaryota</taxon>
        <taxon>Metazoa</taxon>
        <taxon>Ecdysozoa</taxon>
        <taxon>Nematoda</taxon>
        <taxon>Chromadorea</taxon>
        <taxon>Rhabditida</taxon>
        <taxon>Tylenchina</taxon>
        <taxon>Tylenchomorpha</taxon>
        <taxon>Tylenchoidea</taxon>
        <taxon>Meloidogynidae</taxon>
        <taxon>Meloidogyninae</taxon>
        <taxon>Meloidogyne</taxon>
    </lineage>
</organism>
<keyword evidence="2" id="KW-1185">Reference proteome</keyword>
<proteinExistence type="predicted"/>
<protein>
    <submittedName>
        <fullName evidence="1">Uncharacterized protein</fullName>
    </submittedName>
</protein>